<dbReference type="eggNOG" id="ENOG502SIM3">
    <property type="taxonomic scope" value="Eukaryota"/>
</dbReference>
<evidence type="ECO:0000256" key="1">
    <source>
        <dbReference type="ARBA" id="ARBA00023242"/>
    </source>
</evidence>
<feature type="region of interest" description="Disordered" evidence="2">
    <location>
        <begin position="1"/>
        <end position="56"/>
    </location>
</feature>
<feature type="compositionally biased region" description="Low complexity" evidence="2">
    <location>
        <begin position="375"/>
        <end position="387"/>
    </location>
</feature>
<feature type="region of interest" description="Disordered" evidence="2">
    <location>
        <begin position="408"/>
        <end position="455"/>
    </location>
</feature>
<dbReference type="GeneID" id="19898787"/>
<protein>
    <recommendedName>
        <fullName evidence="5">Zn(2)-C6 fungal-type domain-containing protein</fullName>
    </recommendedName>
</protein>
<evidence type="ECO:0000256" key="2">
    <source>
        <dbReference type="SAM" id="MobiDB-lite"/>
    </source>
</evidence>
<dbReference type="GO" id="GO:0000981">
    <property type="term" value="F:DNA-binding transcription factor activity, RNA polymerase II-specific"/>
    <property type="evidence" value="ECO:0007669"/>
    <property type="project" value="InterPro"/>
</dbReference>
<feature type="compositionally biased region" description="Basic and acidic residues" evidence="2">
    <location>
        <begin position="569"/>
        <end position="578"/>
    </location>
</feature>
<accession>R7YK27</accession>
<dbReference type="GO" id="GO:0008270">
    <property type="term" value="F:zinc ion binding"/>
    <property type="evidence" value="ECO:0007669"/>
    <property type="project" value="InterPro"/>
</dbReference>
<feature type="compositionally biased region" description="Polar residues" evidence="2">
    <location>
        <begin position="16"/>
        <end position="27"/>
    </location>
</feature>
<feature type="compositionally biased region" description="Polar residues" evidence="2">
    <location>
        <begin position="357"/>
        <end position="374"/>
    </location>
</feature>
<dbReference type="STRING" id="1168221.R7YK27"/>
<organism evidence="3 4">
    <name type="scientific">Coniosporium apollinis (strain CBS 100218)</name>
    <name type="common">Rock-inhabiting black yeast</name>
    <dbReference type="NCBI Taxonomy" id="1168221"/>
    <lineage>
        <taxon>Eukaryota</taxon>
        <taxon>Fungi</taxon>
        <taxon>Dikarya</taxon>
        <taxon>Ascomycota</taxon>
        <taxon>Pezizomycotina</taxon>
        <taxon>Dothideomycetes</taxon>
        <taxon>Dothideomycetes incertae sedis</taxon>
        <taxon>Coniosporium</taxon>
    </lineage>
</organism>
<feature type="region of interest" description="Disordered" evidence="2">
    <location>
        <begin position="565"/>
        <end position="605"/>
    </location>
</feature>
<evidence type="ECO:0000313" key="3">
    <source>
        <dbReference type="EMBL" id="EON62255.1"/>
    </source>
</evidence>
<dbReference type="InterPro" id="IPR001138">
    <property type="entry name" value="Zn2Cys6_DnaBD"/>
</dbReference>
<feature type="region of interest" description="Disordered" evidence="2">
    <location>
        <begin position="337"/>
        <end position="387"/>
    </location>
</feature>
<name>R7YK27_CONA1</name>
<dbReference type="HOGENOM" id="CLU_021917_0_1_1"/>
<dbReference type="RefSeq" id="XP_007777572.1">
    <property type="nucleotide sequence ID" value="XM_007779382.1"/>
</dbReference>
<feature type="compositionally biased region" description="Polar residues" evidence="2">
    <location>
        <begin position="293"/>
        <end position="322"/>
    </location>
</feature>
<keyword evidence="1" id="KW-0539">Nucleus</keyword>
<gene>
    <name evidence="3" type="ORF">W97_01476</name>
</gene>
<feature type="region of interest" description="Disordered" evidence="2">
    <location>
        <begin position="283"/>
        <end position="322"/>
    </location>
</feature>
<dbReference type="Proteomes" id="UP000016924">
    <property type="component" value="Unassembled WGS sequence"/>
</dbReference>
<dbReference type="CDD" id="cd00067">
    <property type="entry name" value="GAL4"/>
    <property type="match status" value="1"/>
</dbReference>
<dbReference type="AlphaFoldDB" id="R7YK27"/>
<dbReference type="OrthoDB" id="5422841at2759"/>
<reference evidence="4" key="1">
    <citation type="submission" date="2012-06" db="EMBL/GenBank/DDBJ databases">
        <title>The genome sequence of Coniosporium apollinis CBS 100218.</title>
        <authorList>
            <consortium name="The Broad Institute Genome Sequencing Platform"/>
            <person name="Cuomo C."/>
            <person name="Gorbushina A."/>
            <person name="Noack S."/>
            <person name="Walker B."/>
            <person name="Young S.K."/>
            <person name="Zeng Q."/>
            <person name="Gargeya S."/>
            <person name="Fitzgerald M."/>
            <person name="Haas B."/>
            <person name="Abouelleil A."/>
            <person name="Alvarado L."/>
            <person name="Arachchi H.M."/>
            <person name="Berlin A.M."/>
            <person name="Chapman S.B."/>
            <person name="Goldberg J."/>
            <person name="Griggs A."/>
            <person name="Gujja S."/>
            <person name="Hansen M."/>
            <person name="Howarth C."/>
            <person name="Imamovic A."/>
            <person name="Larimer J."/>
            <person name="McCowan C."/>
            <person name="Montmayeur A."/>
            <person name="Murphy C."/>
            <person name="Neiman D."/>
            <person name="Pearson M."/>
            <person name="Priest M."/>
            <person name="Roberts A."/>
            <person name="Saif S."/>
            <person name="Shea T."/>
            <person name="Sisk P."/>
            <person name="Sykes S."/>
            <person name="Wortman J."/>
            <person name="Nusbaum C."/>
            <person name="Birren B."/>
        </authorList>
    </citation>
    <scope>NUCLEOTIDE SEQUENCE [LARGE SCALE GENOMIC DNA]</scope>
    <source>
        <strain evidence="4">CBS 100218</strain>
    </source>
</reference>
<dbReference type="OMA" id="PLERPHE"/>
<proteinExistence type="predicted"/>
<keyword evidence="4" id="KW-1185">Reference proteome</keyword>
<sequence>MESTAHSTVPFEHSARNSNTPTSSSATDLKRKRRSLSGDPTTHPASAPPPKAAKPNNHLQINYLARQYQEDLPLVSSDDTLPSIIALLGEYQGVLDRHESMACNLGARPLGPILIKRFERLFDGPPKVLKTHGKEGTTVTWLDVVEFARNKPEQFTLAQMSEGARVCQFYTKQCRVQITEEDFVLINSGIPQKMIPPQPIVEDEEKELGTLEILEKNLQQICHLADQVAARTRQLNHRLKGRKQAILDRRASDSPVAIRASSPSNIALMNGLGAPASAIQPTHSPGFVAVNSRAPSDQNGAVTSEHTQHSPHNGNSGASSATRSELLSKFHTLADRRAASASSIPTLPPNGGELRRMSNTALPASQSAATTPGIASSSTAKASKSAPAYTDADYASLLHAASPDPAHNSGLPSLYNPASAPFAPRPKPSHQAPPHLTHSHSHSRPSPAHEKDDGGPYKAAMVARMEGIQKGDRVLPPCDRCRRLHMDCLKNLTACMGCTKKHAKCSWKEVRDVELRAYPTGSGAGAGAVAVELPSPSSSVAALSGMAGRPRYSAGSYGISGVGAGAGGRDSDAEHDVRNAGAEGEGEGEGDAHSAPSVGTPPELRDEQRARWLQQPLTPGPAVSYAPPPVAQMVPVPGAGAGAGAVARYRELPSADVVARLASAASAVAAAGVDMDVEAGRELAREAEGQGEEGVGIRS</sequence>
<evidence type="ECO:0000313" key="4">
    <source>
        <dbReference type="Proteomes" id="UP000016924"/>
    </source>
</evidence>
<evidence type="ECO:0008006" key="5">
    <source>
        <dbReference type="Google" id="ProtNLM"/>
    </source>
</evidence>
<dbReference type="EMBL" id="JH767558">
    <property type="protein sequence ID" value="EON62255.1"/>
    <property type="molecule type" value="Genomic_DNA"/>
</dbReference>